<accession>A0A0C3ALP9</accession>
<dbReference type="Proteomes" id="UP000053989">
    <property type="component" value="Unassembled WGS sequence"/>
</dbReference>
<evidence type="ECO:0000313" key="2">
    <source>
        <dbReference type="Proteomes" id="UP000053989"/>
    </source>
</evidence>
<sequence>MSSPLESKWPDLYSAPSISARVSIARPPLPPFEDSDVLVLSSRSTLPDSQTIGNTLLYLDLRLSLPAAPTCKLNWAFAGLRYTLPLSEQAEHSGGGAVVARYRWEHIIDSRGSGEPPDEGTLVRRIEGDGSEVEVEVGVGLDPETGIIGPYEEIWKDEELPVRSPFAFLMSDPSPTASKEFMAVVGAHAIALSQCKQDATPISENVIWTSEAVRLRGRKTGNKFCWETVFSTGQHSLKSQLLELVEKLSSHAWEGNGLWKRGEVVGLGDDKHSKLVRKWTVWDAGYTTRE</sequence>
<dbReference type="Gene3D" id="2.40.128.320">
    <property type="entry name" value="Protein HRI1, N-terminal domain"/>
    <property type="match status" value="1"/>
</dbReference>
<proteinExistence type="predicted"/>
<name>A0A0C3ALP9_9AGAM</name>
<dbReference type="InterPro" id="IPR043047">
    <property type="entry name" value="Hri1_N_sf"/>
</dbReference>
<dbReference type="AlphaFoldDB" id="A0A0C3ALP9"/>
<organism evidence="1 2">
    <name type="scientific">Scleroderma citrinum Foug A</name>
    <dbReference type="NCBI Taxonomy" id="1036808"/>
    <lineage>
        <taxon>Eukaryota</taxon>
        <taxon>Fungi</taxon>
        <taxon>Dikarya</taxon>
        <taxon>Basidiomycota</taxon>
        <taxon>Agaricomycotina</taxon>
        <taxon>Agaricomycetes</taxon>
        <taxon>Agaricomycetidae</taxon>
        <taxon>Boletales</taxon>
        <taxon>Sclerodermatineae</taxon>
        <taxon>Sclerodermataceae</taxon>
        <taxon>Scleroderma</taxon>
    </lineage>
</organism>
<keyword evidence="2" id="KW-1185">Reference proteome</keyword>
<dbReference type="HOGENOM" id="CLU_960291_0_0_1"/>
<dbReference type="InterPro" id="IPR031818">
    <property type="entry name" value="Hri1"/>
</dbReference>
<gene>
    <name evidence="1" type="ORF">SCLCIDRAFT_1211893</name>
</gene>
<dbReference type="InParanoid" id="A0A0C3ALP9"/>
<protein>
    <recommendedName>
        <fullName evidence="3">Protein HRI1</fullName>
    </recommendedName>
</protein>
<dbReference type="OrthoDB" id="4045395at2759"/>
<reference evidence="2" key="2">
    <citation type="submission" date="2015-01" db="EMBL/GenBank/DDBJ databases">
        <title>Evolutionary Origins and Diversification of the Mycorrhizal Mutualists.</title>
        <authorList>
            <consortium name="DOE Joint Genome Institute"/>
            <consortium name="Mycorrhizal Genomics Consortium"/>
            <person name="Kohler A."/>
            <person name="Kuo A."/>
            <person name="Nagy L.G."/>
            <person name="Floudas D."/>
            <person name="Copeland A."/>
            <person name="Barry K.W."/>
            <person name="Cichocki N."/>
            <person name="Veneault-Fourrey C."/>
            <person name="LaButti K."/>
            <person name="Lindquist E.A."/>
            <person name="Lipzen A."/>
            <person name="Lundell T."/>
            <person name="Morin E."/>
            <person name="Murat C."/>
            <person name="Riley R."/>
            <person name="Ohm R."/>
            <person name="Sun H."/>
            <person name="Tunlid A."/>
            <person name="Henrissat B."/>
            <person name="Grigoriev I.V."/>
            <person name="Hibbett D.S."/>
            <person name="Martin F."/>
        </authorList>
    </citation>
    <scope>NUCLEOTIDE SEQUENCE [LARGE SCALE GENOMIC DNA]</scope>
    <source>
        <strain evidence="2">Foug A</strain>
    </source>
</reference>
<evidence type="ECO:0008006" key="3">
    <source>
        <dbReference type="Google" id="ProtNLM"/>
    </source>
</evidence>
<dbReference type="STRING" id="1036808.A0A0C3ALP9"/>
<dbReference type="Pfam" id="PF16815">
    <property type="entry name" value="HRI1"/>
    <property type="match status" value="1"/>
</dbReference>
<reference evidence="1 2" key="1">
    <citation type="submission" date="2014-04" db="EMBL/GenBank/DDBJ databases">
        <authorList>
            <consortium name="DOE Joint Genome Institute"/>
            <person name="Kuo A."/>
            <person name="Kohler A."/>
            <person name="Nagy L.G."/>
            <person name="Floudas D."/>
            <person name="Copeland A."/>
            <person name="Barry K.W."/>
            <person name="Cichocki N."/>
            <person name="Veneault-Fourrey C."/>
            <person name="LaButti K."/>
            <person name="Lindquist E.A."/>
            <person name="Lipzen A."/>
            <person name="Lundell T."/>
            <person name="Morin E."/>
            <person name="Murat C."/>
            <person name="Sun H."/>
            <person name="Tunlid A."/>
            <person name="Henrissat B."/>
            <person name="Grigoriev I.V."/>
            <person name="Hibbett D.S."/>
            <person name="Martin F."/>
            <person name="Nordberg H.P."/>
            <person name="Cantor M.N."/>
            <person name="Hua S.X."/>
        </authorList>
    </citation>
    <scope>NUCLEOTIDE SEQUENCE [LARGE SCALE GENOMIC DNA]</scope>
    <source>
        <strain evidence="1 2">Foug A</strain>
    </source>
</reference>
<evidence type="ECO:0000313" key="1">
    <source>
        <dbReference type="EMBL" id="KIM65877.1"/>
    </source>
</evidence>
<dbReference type="EMBL" id="KN822020">
    <property type="protein sequence ID" value="KIM65877.1"/>
    <property type="molecule type" value="Genomic_DNA"/>
</dbReference>